<reference evidence="3" key="1">
    <citation type="journal article" date="2013" name="Nature">
        <title>Draft genome of the wheat A-genome progenitor Triticum urartu.</title>
        <authorList>
            <person name="Ling H.Q."/>
            <person name="Zhao S."/>
            <person name="Liu D."/>
            <person name="Wang J."/>
            <person name="Sun H."/>
            <person name="Zhang C."/>
            <person name="Fan H."/>
            <person name="Li D."/>
            <person name="Dong L."/>
            <person name="Tao Y."/>
            <person name="Gao C."/>
            <person name="Wu H."/>
            <person name="Li Y."/>
            <person name="Cui Y."/>
            <person name="Guo X."/>
            <person name="Zheng S."/>
            <person name="Wang B."/>
            <person name="Yu K."/>
            <person name="Liang Q."/>
            <person name="Yang W."/>
            <person name="Lou X."/>
            <person name="Chen J."/>
            <person name="Feng M."/>
            <person name="Jian J."/>
            <person name="Zhang X."/>
            <person name="Luo G."/>
            <person name="Jiang Y."/>
            <person name="Liu J."/>
            <person name="Wang Z."/>
            <person name="Sha Y."/>
            <person name="Zhang B."/>
            <person name="Wu H."/>
            <person name="Tang D."/>
            <person name="Shen Q."/>
            <person name="Xue P."/>
            <person name="Zou S."/>
            <person name="Wang X."/>
            <person name="Liu X."/>
            <person name="Wang F."/>
            <person name="Yang Y."/>
            <person name="An X."/>
            <person name="Dong Z."/>
            <person name="Zhang K."/>
            <person name="Zhang X."/>
            <person name="Luo M.C."/>
            <person name="Dvorak J."/>
            <person name="Tong Y."/>
            <person name="Wang J."/>
            <person name="Yang H."/>
            <person name="Li Z."/>
            <person name="Wang D."/>
            <person name="Zhang A."/>
            <person name="Wang J."/>
        </authorList>
    </citation>
    <scope>NUCLEOTIDE SEQUENCE</scope>
    <source>
        <strain evidence="3">cv. G1812</strain>
    </source>
</reference>
<accession>A0A8R7QPS1</accession>
<keyword evidence="1" id="KW-0472">Membrane</keyword>
<evidence type="ECO:0000313" key="3">
    <source>
        <dbReference type="Proteomes" id="UP000015106"/>
    </source>
</evidence>
<dbReference type="AlphaFoldDB" id="A0A8R7QPS1"/>
<proteinExistence type="predicted"/>
<gene>
    <name evidence="2" type="primary">LOC125512249</name>
</gene>
<dbReference type="Gramene" id="TuG1812G0600002741.01.T01">
    <property type="protein sequence ID" value="TuG1812G0600002741.01.T01.cds414662"/>
    <property type="gene ID" value="TuG1812G0600002741.01"/>
</dbReference>
<protein>
    <submittedName>
        <fullName evidence="2">Uncharacterized protein</fullName>
    </submittedName>
</protein>
<keyword evidence="1" id="KW-1133">Transmembrane helix</keyword>
<organism evidence="2 3">
    <name type="scientific">Triticum urartu</name>
    <name type="common">Red wild einkorn</name>
    <name type="synonym">Crithodium urartu</name>
    <dbReference type="NCBI Taxonomy" id="4572"/>
    <lineage>
        <taxon>Eukaryota</taxon>
        <taxon>Viridiplantae</taxon>
        <taxon>Streptophyta</taxon>
        <taxon>Embryophyta</taxon>
        <taxon>Tracheophyta</taxon>
        <taxon>Spermatophyta</taxon>
        <taxon>Magnoliopsida</taxon>
        <taxon>Liliopsida</taxon>
        <taxon>Poales</taxon>
        <taxon>Poaceae</taxon>
        <taxon>BOP clade</taxon>
        <taxon>Pooideae</taxon>
        <taxon>Triticodae</taxon>
        <taxon>Triticeae</taxon>
        <taxon>Triticinae</taxon>
        <taxon>Triticum</taxon>
    </lineage>
</organism>
<evidence type="ECO:0000256" key="1">
    <source>
        <dbReference type="SAM" id="Phobius"/>
    </source>
</evidence>
<sequence length="141" mass="14615">MADLMAAGDQVGCAFLISTATPLMCGVDMDVPDMMSNLYAISLGGWASPLGMGTAAMMFTPGPVMSGLRIPWFCLLGPRDENGATTGAMRLPSNAPLKTSWAVGLCVEFTYAMILSDHLDSTCVAGRACALGEITKPDSSG</sequence>
<keyword evidence="1" id="KW-0812">Transmembrane</keyword>
<evidence type="ECO:0000313" key="2">
    <source>
        <dbReference type="EnsemblPlants" id="TuG1812G0600002741.01.T01.cds414662"/>
    </source>
</evidence>
<dbReference type="Proteomes" id="UP000015106">
    <property type="component" value="Chromosome 6"/>
</dbReference>
<reference evidence="2" key="3">
    <citation type="submission" date="2022-06" db="UniProtKB">
        <authorList>
            <consortium name="EnsemblPlants"/>
        </authorList>
    </citation>
    <scope>IDENTIFICATION</scope>
</reference>
<dbReference type="EnsemblPlants" id="TuG1812G0600002741.01.T01">
    <property type="protein sequence ID" value="TuG1812G0600002741.01.T01.cds414662"/>
    <property type="gene ID" value="TuG1812G0600002741.01"/>
</dbReference>
<keyword evidence="3" id="KW-1185">Reference proteome</keyword>
<name>A0A8R7QPS1_TRIUA</name>
<feature type="transmembrane region" description="Helical" evidence="1">
    <location>
        <begin position="38"/>
        <end position="59"/>
    </location>
</feature>
<reference evidence="2" key="2">
    <citation type="submission" date="2018-03" db="EMBL/GenBank/DDBJ databases">
        <title>The Triticum urartu genome reveals the dynamic nature of wheat genome evolution.</title>
        <authorList>
            <person name="Ling H."/>
            <person name="Ma B."/>
            <person name="Shi X."/>
            <person name="Liu H."/>
            <person name="Dong L."/>
            <person name="Sun H."/>
            <person name="Cao Y."/>
            <person name="Gao Q."/>
            <person name="Zheng S."/>
            <person name="Li Y."/>
            <person name="Yu Y."/>
            <person name="Du H."/>
            <person name="Qi M."/>
            <person name="Li Y."/>
            <person name="Yu H."/>
            <person name="Cui Y."/>
            <person name="Wang N."/>
            <person name="Chen C."/>
            <person name="Wu H."/>
            <person name="Zhao Y."/>
            <person name="Zhang J."/>
            <person name="Li Y."/>
            <person name="Zhou W."/>
            <person name="Zhang B."/>
            <person name="Hu W."/>
            <person name="Eijk M."/>
            <person name="Tang J."/>
            <person name="Witsenboer H."/>
            <person name="Zhao S."/>
            <person name="Li Z."/>
            <person name="Zhang A."/>
            <person name="Wang D."/>
            <person name="Liang C."/>
        </authorList>
    </citation>
    <scope>NUCLEOTIDE SEQUENCE [LARGE SCALE GENOMIC DNA]</scope>
    <source>
        <strain evidence="2">cv. G1812</strain>
    </source>
</reference>